<comment type="caution">
    <text evidence="1">The sequence shown here is derived from an EMBL/GenBank/DDBJ whole genome shotgun (WGS) entry which is preliminary data.</text>
</comment>
<name>A0A1A0VI02_9MYCO</name>
<protein>
    <submittedName>
        <fullName evidence="1">Uncharacterized protein</fullName>
    </submittedName>
</protein>
<dbReference type="AlphaFoldDB" id="A0A1A0VI02"/>
<dbReference type="EMBL" id="LZSX01000068">
    <property type="protein sequence ID" value="OBB82885.1"/>
    <property type="molecule type" value="Genomic_DNA"/>
</dbReference>
<evidence type="ECO:0000313" key="1">
    <source>
        <dbReference type="EMBL" id="OBB82885.1"/>
    </source>
</evidence>
<proteinExistence type="predicted"/>
<organism evidence="1 2">
    <name type="scientific">Mycobacterium colombiense</name>
    <dbReference type="NCBI Taxonomy" id="339268"/>
    <lineage>
        <taxon>Bacteria</taxon>
        <taxon>Bacillati</taxon>
        <taxon>Actinomycetota</taxon>
        <taxon>Actinomycetes</taxon>
        <taxon>Mycobacteriales</taxon>
        <taxon>Mycobacteriaceae</taxon>
        <taxon>Mycobacterium</taxon>
        <taxon>Mycobacterium avium complex (MAC)</taxon>
    </lineage>
</organism>
<reference evidence="1 2" key="1">
    <citation type="submission" date="2016-06" db="EMBL/GenBank/DDBJ databases">
        <authorList>
            <person name="Kjaerup R.B."/>
            <person name="Dalgaard T.S."/>
            <person name="Juul-Madsen H.R."/>
        </authorList>
    </citation>
    <scope>NUCLEOTIDE SEQUENCE [LARGE SCALE GENOMIC DNA]</scope>
    <source>
        <strain evidence="1 2">852002-51834_SCH5396731</strain>
    </source>
</reference>
<sequence length="80" mass="9038">MAGTGLVMAVLRADTRRENHRMVRNRMETATAVRREIGQTARLRTVTIQPGKVMILTTRILRTATMGRRTGSRRRSATKS</sequence>
<dbReference type="Proteomes" id="UP000091914">
    <property type="component" value="Unassembled WGS sequence"/>
</dbReference>
<evidence type="ECO:0000313" key="2">
    <source>
        <dbReference type="Proteomes" id="UP000091914"/>
    </source>
</evidence>
<gene>
    <name evidence="1" type="ORF">A5760_11620</name>
</gene>
<accession>A0A1A0VI02</accession>